<dbReference type="Proteomes" id="UP000197090">
    <property type="component" value="Unassembled WGS sequence"/>
</dbReference>
<organism evidence="8 9">
    <name type="scientific">Stenotrophomonas maltophilia</name>
    <name type="common">Pseudomonas maltophilia</name>
    <name type="synonym">Xanthomonas maltophilia</name>
    <dbReference type="NCBI Taxonomy" id="40324"/>
    <lineage>
        <taxon>Bacteria</taxon>
        <taxon>Pseudomonadati</taxon>
        <taxon>Pseudomonadota</taxon>
        <taxon>Gammaproteobacteria</taxon>
        <taxon>Lysobacterales</taxon>
        <taxon>Lysobacteraceae</taxon>
        <taxon>Stenotrophomonas</taxon>
        <taxon>Stenotrophomonas maltophilia group</taxon>
    </lineage>
</organism>
<evidence type="ECO:0000259" key="7">
    <source>
        <dbReference type="PROSITE" id="PS51900"/>
    </source>
</evidence>
<evidence type="ECO:0000259" key="6">
    <source>
        <dbReference type="PROSITE" id="PS51898"/>
    </source>
</evidence>
<keyword evidence="4" id="KW-0233">DNA recombination</keyword>
<protein>
    <submittedName>
        <fullName evidence="8">Integrase</fullName>
    </submittedName>
</protein>
<dbReference type="InterPro" id="IPR053876">
    <property type="entry name" value="Phage_int_M"/>
</dbReference>
<dbReference type="Pfam" id="PF13356">
    <property type="entry name" value="Arm-DNA-bind_3"/>
    <property type="match status" value="1"/>
</dbReference>
<dbReference type="AlphaFoldDB" id="A0A246I4W4"/>
<dbReference type="InterPro" id="IPR002104">
    <property type="entry name" value="Integrase_catalytic"/>
</dbReference>
<comment type="similarity">
    <text evidence="1">Belongs to the 'phage' integrase family.</text>
</comment>
<dbReference type="InterPro" id="IPR038488">
    <property type="entry name" value="Integrase_DNA-bd_sf"/>
</dbReference>
<feature type="domain" description="Tyr recombinase" evidence="6">
    <location>
        <begin position="220"/>
        <end position="404"/>
    </location>
</feature>
<evidence type="ECO:0000313" key="9">
    <source>
        <dbReference type="Proteomes" id="UP000197090"/>
    </source>
</evidence>
<dbReference type="Gene3D" id="3.30.160.390">
    <property type="entry name" value="Integrase, DNA-binding domain"/>
    <property type="match status" value="1"/>
</dbReference>
<sequence length="421" mass="47002">MRRWGYIKGYPTAPTEAIPPMPLTDAAIRRAKPSDKPQKITDGGGLYLYLTPTGARSWRWKYRIAGKEKLLSIGLYPDVSLARAREARDEARRLLARGVDPGAQKKAAALAHSALGSDSFETIANEWLATRPWVPSYAEKVEAWMKNDVFPWIGSRSVADLTAPDFLRVARRIEERGAIESAHRIMQNCGQIMRYAVATGRAERNPVADLKGALAPPKEANHAAITDPVQLGGLLRSIEAYSGSAITRAALRLAPLVFLRPGELRHAEWEEFDLDAAVWTIPASKMKMRAAHLVPLSRQALQILEDIKPITGRHKWVFSGARDSKRPMSENAVTAALRNMGYDRTMMTGHGFRATARTILDEVLHFRPDIIEHQLAHAVKDPNGRAYNRTSHLQERVRMMQVWADYLDGLRDGNVVKLRAG</sequence>
<dbReference type="InterPro" id="IPR010998">
    <property type="entry name" value="Integrase_recombinase_N"/>
</dbReference>
<evidence type="ECO:0000256" key="4">
    <source>
        <dbReference type="ARBA" id="ARBA00023172"/>
    </source>
</evidence>
<proteinExistence type="inferred from homology"/>
<name>A0A246I4W4_STEMA</name>
<dbReference type="InterPro" id="IPR013762">
    <property type="entry name" value="Integrase-like_cat_sf"/>
</dbReference>
<dbReference type="Pfam" id="PF00589">
    <property type="entry name" value="Phage_integrase"/>
    <property type="match status" value="1"/>
</dbReference>
<accession>A0A246I4W4</accession>
<dbReference type="SUPFAM" id="SSF56349">
    <property type="entry name" value="DNA breaking-rejoining enzymes"/>
    <property type="match status" value="1"/>
</dbReference>
<dbReference type="Gene3D" id="1.10.150.130">
    <property type="match status" value="1"/>
</dbReference>
<feature type="domain" description="Core-binding (CB)" evidence="7">
    <location>
        <begin position="118"/>
        <end position="197"/>
    </location>
</feature>
<dbReference type="CDD" id="cd00801">
    <property type="entry name" value="INT_P4_C"/>
    <property type="match status" value="1"/>
</dbReference>
<evidence type="ECO:0000256" key="2">
    <source>
        <dbReference type="ARBA" id="ARBA00022908"/>
    </source>
</evidence>
<dbReference type="InterPro" id="IPR044068">
    <property type="entry name" value="CB"/>
</dbReference>
<dbReference type="GO" id="GO:0015074">
    <property type="term" value="P:DNA integration"/>
    <property type="evidence" value="ECO:0007669"/>
    <property type="project" value="UniProtKB-KW"/>
</dbReference>
<keyword evidence="2" id="KW-0229">DNA integration</keyword>
<dbReference type="InterPro" id="IPR050808">
    <property type="entry name" value="Phage_Integrase"/>
</dbReference>
<evidence type="ECO:0000256" key="5">
    <source>
        <dbReference type="PROSITE-ProRule" id="PRU01248"/>
    </source>
</evidence>
<gene>
    <name evidence="8" type="ORF">CEE63_12415</name>
</gene>
<dbReference type="GO" id="GO:0006310">
    <property type="term" value="P:DNA recombination"/>
    <property type="evidence" value="ECO:0007669"/>
    <property type="project" value="UniProtKB-KW"/>
</dbReference>
<dbReference type="EMBL" id="NIVX01000079">
    <property type="protein sequence ID" value="OWQ73442.1"/>
    <property type="molecule type" value="Genomic_DNA"/>
</dbReference>
<keyword evidence="3 5" id="KW-0238">DNA-binding</keyword>
<dbReference type="InterPro" id="IPR011010">
    <property type="entry name" value="DNA_brk_join_enz"/>
</dbReference>
<dbReference type="GO" id="GO:0003677">
    <property type="term" value="F:DNA binding"/>
    <property type="evidence" value="ECO:0007669"/>
    <property type="project" value="UniProtKB-UniRule"/>
</dbReference>
<dbReference type="PANTHER" id="PTHR30629">
    <property type="entry name" value="PROPHAGE INTEGRASE"/>
    <property type="match status" value="1"/>
</dbReference>
<dbReference type="PROSITE" id="PS51900">
    <property type="entry name" value="CB"/>
    <property type="match status" value="1"/>
</dbReference>
<dbReference type="PROSITE" id="PS51898">
    <property type="entry name" value="TYR_RECOMBINASE"/>
    <property type="match status" value="1"/>
</dbReference>
<dbReference type="Gene3D" id="1.10.443.10">
    <property type="entry name" value="Intergrase catalytic core"/>
    <property type="match status" value="1"/>
</dbReference>
<evidence type="ECO:0000256" key="1">
    <source>
        <dbReference type="ARBA" id="ARBA00008857"/>
    </source>
</evidence>
<dbReference type="Pfam" id="PF22022">
    <property type="entry name" value="Phage_int_M"/>
    <property type="match status" value="1"/>
</dbReference>
<evidence type="ECO:0000256" key="3">
    <source>
        <dbReference type="ARBA" id="ARBA00023125"/>
    </source>
</evidence>
<comment type="caution">
    <text evidence="8">The sequence shown here is derived from an EMBL/GenBank/DDBJ whole genome shotgun (WGS) entry which is preliminary data.</text>
</comment>
<dbReference type="InterPro" id="IPR025166">
    <property type="entry name" value="Integrase_DNA_bind_dom"/>
</dbReference>
<evidence type="ECO:0000313" key="8">
    <source>
        <dbReference type="EMBL" id="OWQ73442.1"/>
    </source>
</evidence>
<reference evidence="8 9" key="1">
    <citation type="submission" date="2017-06" db="EMBL/GenBank/DDBJ databases">
        <authorList>
            <person name="Kim H.J."/>
            <person name="Triplett B.A."/>
        </authorList>
    </citation>
    <scope>NUCLEOTIDE SEQUENCE [LARGE SCALE GENOMIC DNA]</scope>
    <source>
        <strain evidence="8 9">594</strain>
    </source>
</reference>
<dbReference type="PANTHER" id="PTHR30629:SF2">
    <property type="entry name" value="PROPHAGE INTEGRASE INTS-RELATED"/>
    <property type="match status" value="1"/>
</dbReference>